<accession>A0ABM7YXK0</accession>
<comment type="similarity">
    <text evidence="4">Belongs to the bacterial secretin family.</text>
</comment>
<evidence type="ECO:0000256" key="5">
    <source>
        <dbReference type="RuleBase" id="RU004004"/>
    </source>
</evidence>
<dbReference type="PANTHER" id="PTHR30332">
    <property type="entry name" value="PROBABLE GENERAL SECRETION PATHWAY PROTEIN D"/>
    <property type="match status" value="1"/>
</dbReference>
<name>A0ABM7YXK0_NOSCO</name>
<evidence type="ECO:0000259" key="8">
    <source>
        <dbReference type="SMART" id="SM00965"/>
    </source>
</evidence>
<dbReference type="InterPro" id="IPR021731">
    <property type="entry name" value="AMIN_dom"/>
</dbReference>
<dbReference type="InterPro" id="IPR005644">
    <property type="entry name" value="NolW-like"/>
</dbReference>
<keyword evidence="7" id="KW-0732">Signal</keyword>
<proteinExistence type="inferred from homology"/>
<dbReference type="SMART" id="SM00965">
    <property type="entry name" value="STN"/>
    <property type="match status" value="1"/>
</dbReference>
<gene>
    <name evidence="9" type="ORF">ANSO36C_11460</name>
</gene>
<dbReference type="RefSeq" id="WP_251958752.1">
    <property type="nucleotide sequence ID" value="NZ_AP025732.1"/>
</dbReference>
<dbReference type="Pfam" id="PF07660">
    <property type="entry name" value="STN"/>
    <property type="match status" value="1"/>
</dbReference>
<feature type="region of interest" description="Disordered" evidence="6">
    <location>
        <begin position="133"/>
        <end position="164"/>
    </location>
</feature>
<evidence type="ECO:0000256" key="1">
    <source>
        <dbReference type="ARBA" id="ARBA00022448"/>
    </source>
</evidence>
<keyword evidence="3" id="KW-0998">Cell outer membrane</keyword>
<evidence type="ECO:0000256" key="7">
    <source>
        <dbReference type="SAM" id="SignalP"/>
    </source>
</evidence>
<dbReference type="EMBL" id="AP025732">
    <property type="protein sequence ID" value="BDI15344.1"/>
    <property type="molecule type" value="Genomic_DNA"/>
</dbReference>
<evidence type="ECO:0000256" key="3">
    <source>
        <dbReference type="ARBA" id="ARBA00023237"/>
    </source>
</evidence>
<evidence type="ECO:0000256" key="2">
    <source>
        <dbReference type="ARBA" id="ARBA00023136"/>
    </source>
</evidence>
<protein>
    <recommendedName>
        <fullName evidence="8">Secretin/TonB short N-terminal domain-containing protein</fullName>
    </recommendedName>
</protein>
<dbReference type="Gene3D" id="2.60.40.3500">
    <property type="match status" value="1"/>
</dbReference>
<dbReference type="InterPro" id="IPR011662">
    <property type="entry name" value="Secretin/TonB_short_N"/>
</dbReference>
<dbReference type="InterPro" id="IPR050810">
    <property type="entry name" value="Bact_Secretion_Sys_Channel"/>
</dbReference>
<keyword evidence="10" id="KW-1185">Reference proteome</keyword>
<evidence type="ECO:0000256" key="4">
    <source>
        <dbReference type="RuleBase" id="RU004003"/>
    </source>
</evidence>
<comment type="subcellular location">
    <subcellularLocation>
        <location evidence="5">Cell outer membrane</location>
    </subcellularLocation>
</comment>
<evidence type="ECO:0000313" key="10">
    <source>
        <dbReference type="Proteomes" id="UP001055453"/>
    </source>
</evidence>
<feature type="chain" id="PRO_5045671478" description="Secretin/TonB short N-terminal domain-containing protein" evidence="7">
    <location>
        <begin position="27"/>
        <end position="848"/>
    </location>
</feature>
<keyword evidence="2" id="KW-0472">Membrane</keyword>
<dbReference type="Pfam" id="PF03958">
    <property type="entry name" value="Secretin_N"/>
    <property type="match status" value="1"/>
</dbReference>
<dbReference type="PANTHER" id="PTHR30332:SF17">
    <property type="entry name" value="TYPE IV PILIATION SYSTEM PROTEIN DR_0774-RELATED"/>
    <property type="match status" value="1"/>
</dbReference>
<dbReference type="Proteomes" id="UP001055453">
    <property type="component" value="Chromosome"/>
</dbReference>
<evidence type="ECO:0000313" key="9">
    <source>
        <dbReference type="EMBL" id="BDI15344.1"/>
    </source>
</evidence>
<keyword evidence="1 5" id="KW-0813">Transport</keyword>
<sequence length="848" mass="88938">MKQLHGNSFILGSAAFVFLAAQPVWAQLSQVTNVQLNPVNGGISVALKTSSGSRPQVFTTKRGKALVADIINTQLRLPQGNSFRQDSPAPGIASVEINQLDANSIRVTVTGNNNVPSSQPVVRSQNGITLSFSPSAGTIASAPTPTAPTSTAPPVTTPAQSGQNSGVLVPNPEITINGQPAQAAGPGQPVSQAPAFLPRAVAPPVGDIAISNTDASPSTIDLGSQERVPRLVLRDAPVREVLSLLARAANLNLAYIGGEQATGDKQGGAANAQGTSQTISLDIENEPVQDVFNYVLRLSGLEANRSNRTVFVGPKLPNSTRDMVMRSLRLNQVTVGVALNFLVGLGAESAVSRERQVTSVNAVPVGAGATPITQTQTTTETRVETQRVNFTDSNPLLRGLQALGDERTNALTLIGPPRLVEMAMAQLTQLDIRRRQVVVNVKIIDVNLLNTQDYNTSFSFGVGNNYFTNDGGAASLNFGGSRPATRAEVANNLSGGTPVTANPYSGGNTFLDLNNSTPIPGTGVGNRTIVDGQLVTDVPGGTESFFNRQAGVSQNPFQGGFTDITQGTPNVTTITNTPAVPGTAAVPAVLDAQGNVLVPAVPATPGTPATRVTTFAPGILGTATAALPSLYQFPKRLLANLQAQITNGNAKILTDPTLIVQEGQTANVNLTQEVVGNIKREIVRDANLATETISAEKDRVGLTLAVKVERIDDNGFVSLSVAPVVKAPQAPATINVGGGGSQQIFLVSERSLNSGSIRLRDGQTLILSGIIQDSDRTTVSKIPILGDLPLIGSLFRSTNRQNQRNEVIVLLTPQIMDDTENSSYGYNYNPSPEVRQILERRGLKTPGR</sequence>
<dbReference type="InterPro" id="IPR004846">
    <property type="entry name" value="T2SS/T3SS_dom"/>
</dbReference>
<feature type="compositionally biased region" description="Low complexity" evidence="6">
    <location>
        <begin position="133"/>
        <end position="159"/>
    </location>
</feature>
<dbReference type="Pfam" id="PF00263">
    <property type="entry name" value="Secretin"/>
    <property type="match status" value="1"/>
</dbReference>
<evidence type="ECO:0000256" key="6">
    <source>
        <dbReference type="SAM" id="MobiDB-lite"/>
    </source>
</evidence>
<reference evidence="9" key="1">
    <citation type="submission" date="2022-04" db="EMBL/GenBank/DDBJ databases">
        <title>Complete genome sequence of a cyanobacterium, Nostoc sp. SO-36, isolated in Antarctica.</title>
        <authorList>
            <person name="Kanesaki Y."/>
            <person name="Effendi D."/>
            <person name="Sakamoto T."/>
            <person name="Ohtani S."/>
            <person name="Awai K."/>
        </authorList>
    </citation>
    <scope>NUCLEOTIDE SEQUENCE</scope>
    <source>
        <strain evidence="9">SO-36</strain>
    </source>
</reference>
<dbReference type="Pfam" id="PF11741">
    <property type="entry name" value="AMIN"/>
    <property type="match status" value="1"/>
</dbReference>
<organism evidence="9 10">
    <name type="scientific">Nostoc cf. commune SO-36</name>
    <dbReference type="NCBI Taxonomy" id="449208"/>
    <lineage>
        <taxon>Bacteria</taxon>
        <taxon>Bacillati</taxon>
        <taxon>Cyanobacteriota</taxon>
        <taxon>Cyanophyceae</taxon>
        <taxon>Nostocales</taxon>
        <taxon>Nostocaceae</taxon>
        <taxon>Nostoc</taxon>
    </lineage>
</organism>
<feature type="signal peptide" evidence="7">
    <location>
        <begin position="1"/>
        <end position="26"/>
    </location>
</feature>
<feature type="domain" description="Secretin/TonB short N-terminal" evidence="8">
    <location>
        <begin position="251"/>
        <end position="315"/>
    </location>
</feature>